<dbReference type="Pfam" id="PF05935">
    <property type="entry name" value="Arylsulfotrans"/>
    <property type="match status" value="1"/>
</dbReference>
<dbReference type="Proteomes" id="UP001356308">
    <property type="component" value="Unassembled WGS sequence"/>
</dbReference>
<keyword evidence="2" id="KW-1185">Reference proteome</keyword>
<dbReference type="PANTHER" id="PTHR35340:SF5">
    <property type="entry name" value="ASST-DOMAIN-CONTAINING PROTEIN"/>
    <property type="match status" value="1"/>
</dbReference>
<comment type="caution">
    <text evidence="1">The sequence shown here is derived from an EMBL/GenBank/DDBJ whole genome shotgun (WGS) entry which is preliminary data.</text>
</comment>
<protein>
    <submittedName>
        <fullName evidence="1">Aryl-sulfate sulfotransferase</fullName>
    </submittedName>
</protein>
<sequence length="443" mass="50212">MKRFFLYPFLLFCTLGCLIISCENQSDSPIIEEISEENILSEDEIEEEIDSEIEEGITYSLPSEVYDGLVLINDAAANRVYLINKNGKTIYEWPLGEERLGNDVYLMDNGKLLAMLEVPDPKIKLGGFGGKVSILNKDASVEWSYTYATDNYILHHDALMLPNGNVLTMVWERKTSTESIEAGYILNTETFPDGLIEINPDTNTIVWEWYVWDHLIQDFDETKANYGNVSANPQRIDINYTVDESGDLTHGNGIAYDASKDVIYLSANFYSEIWVIDHSTTKEEAKGSNGGNYSKGGDLIYRFGNPSAYKNNAGKRLFTNNHFPNLLEGIDTGKIMIFSNGGELERSTVYEIQLPNEFDLHTGIDNEPNVTWTYTNQNLYAPKVSGAVKLPNGNVLIAEGDFGLWEVTKEKQIAWKFKRNGFYWRAYHYNENDDSIINLGLEE</sequence>
<evidence type="ECO:0000313" key="1">
    <source>
        <dbReference type="EMBL" id="MEE1974609.1"/>
    </source>
</evidence>
<dbReference type="SUPFAM" id="SSF63829">
    <property type="entry name" value="Calcium-dependent phosphotriesterase"/>
    <property type="match status" value="1"/>
</dbReference>
<gene>
    <name evidence="1" type="ORF">V1I91_00905</name>
</gene>
<dbReference type="EMBL" id="JAZDDG010000001">
    <property type="protein sequence ID" value="MEE1974609.1"/>
    <property type="molecule type" value="Genomic_DNA"/>
</dbReference>
<evidence type="ECO:0000313" key="2">
    <source>
        <dbReference type="Proteomes" id="UP001356308"/>
    </source>
</evidence>
<proteinExistence type="predicted"/>
<accession>A0ABU7INZ7</accession>
<dbReference type="PROSITE" id="PS51257">
    <property type="entry name" value="PROKAR_LIPOPROTEIN"/>
    <property type="match status" value="1"/>
</dbReference>
<dbReference type="RefSeq" id="WP_272649443.1">
    <property type="nucleotide sequence ID" value="NZ_JAZDDG010000001.1"/>
</dbReference>
<name>A0ABU7INZ7_9FLAO</name>
<dbReference type="InterPro" id="IPR053143">
    <property type="entry name" value="Arylsulfate_ST"/>
</dbReference>
<dbReference type="InterPro" id="IPR010262">
    <property type="entry name" value="Arylsulfotransferase_bact"/>
</dbReference>
<dbReference type="PANTHER" id="PTHR35340">
    <property type="entry name" value="PQQ ENZYME REPEAT PROTEIN-RELATED"/>
    <property type="match status" value="1"/>
</dbReference>
<reference evidence="1 2" key="1">
    <citation type="submission" date="2024-01" db="EMBL/GenBank/DDBJ databases">
        <title>Maribacter spp. originated from different algae showed divergent polysaccharides utilization ability.</title>
        <authorList>
            <person name="Wang H."/>
            <person name="Wu Y."/>
        </authorList>
    </citation>
    <scope>NUCLEOTIDE SEQUENCE [LARGE SCALE GENOMIC DNA]</scope>
    <source>
        <strain evidence="1 2">PR1</strain>
    </source>
</reference>
<organism evidence="1 2">
    <name type="scientific">Maribacter cobaltidurans</name>
    <dbReference type="NCBI Taxonomy" id="1178778"/>
    <lineage>
        <taxon>Bacteria</taxon>
        <taxon>Pseudomonadati</taxon>
        <taxon>Bacteroidota</taxon>
        <taxon>Flavobacteriia</taxon>
        <taxon>Flavobacteriales</taxon>
        <taxon>Flavobacteriaceae</taxon>
        <taxon>Maribacter</taxon>
    </lineage>
</organism>